<gene>
    <name evidence="3" type="ORF">A2911_01655</name>
</gene>
<accession>A0A1F6X8R1</accession>
<reference evidence="3 4" key="1">
    <citation type="journal article" date="2016" name="Nat. Commun.">
        <title>Thousands of microbial genomes shed light on interconnected biogeochemical processes in an aquifer system.</title>
        <authorList>
            <person name="Anantharaman K."/>
            <person name="Brown C.T."/>
            <person name="Hug L.A."/>
            <person name="Sharon I."/>
            <person name="Castelle C.J."/>
            <person name="Probst A.J."/>
            <person name="Thomas B.C."/>
            <person name="Singh A."/>
            <person name="Wilkins M.J."/>
            <person name="Karaoz U."/>
            <person name="Brodie E.L."/>
            <person name="Williams K.H."/>
            <person name="Hubbard S.S."/>
            <person name="Banfield J.F."/>
        </authorList>
    </citation>
    <scope>NUCLEOTIDE SEQUENCE [LARGE SCALE GENOMIC DNA]</scope>
</reference>
<organism evidence="3 4">
    <name type="scientific">Candidatus Nomurabacteria bacterium RIFCSPLOWO2_01_FULL_40_15</name>
    <dbReference type="NCBI Taxonomy" id="1801772"/>
    <lineage>
        <taxon>Bacteria</taxon>
        <taxon>Candidatus Nomuraibacteriota</taxon>
    </lineage>
</organism>
<evidence type="ECO:0000256" key="1">
    <source>
        <dbReference type="SAM" id="MobiDB-lite"/>
    </source>
</evidence>
<name>A0A1F6X8R1_9BACT</name>
<proteinExistence type="predicted"/>
<feature type="chain" id="PRO_5009527414" description="Fibronectin type-III domain-containing protein" evidence="2">
    <location>
        <begin position="28"/>
        <end position="227"/>
    </location>
</feature>
<evidence type="ECO:0000313" key="4">
    <source>
        <dbReference type="Proteomes" id="UP000176814"/>
    </source>
</evidence>
<feature type="region of interest" description="Disordered" evidence="1">
    <location>
        <begin position="207"/>
        <end position="227"/>
    </location>
</feature>
<dbReference type="EMBL" id="MFUW01000012">
    <property type="protein sequence ID" value="OGI90425.1"/>
    <property type="molecule type" value="Genomic_DNA"/>
</dbReference>
<evidence type="ECO:0000313" key="3">
    <source>
        <dbReference type="EMBL" id="OGI90425.1"/>
    </source>
</evidence>
<evidence type="ECO:0000256" key="2">
    <source>
        <dbReference type="SAM" id="SignalP"/>
    </source>
</evidence>
<dbReference type="AlphaFoldDB" id="A0A1F6X8R1"/>
<feature type="signal peptide" evidence="2">
    <location>
        <begin position="1"/>
        <end position="27"/>
    </location>
</feature>
<evidence type="ECO:0008006" key="5">
    <source>
        <dbReference type="Google" id="ProtNLM"/>
    </source>
</evidence>
<keyword evidence="2" id="KW-0732">Signal</keyword>
<protein>
    <recommendedName>
        <fullName evidence="5">Fibronectin type-III domain-containing protein</fullName>
    </recommendedName>
</protein>
<dbReference type="Proteomes" id="UP000176814">
    <property type="component" value="Unassembled WGS sequence"/>
</dbReference>
<comment type="caution">
    <text evidence="3">The sequence shown here is derived from an EMBL/GenBank/DDBJ whole genome shotgun (WGS) entry which is preliminary data.</text>
</comment>
<sequence>MNNKTKLSIAGAIIMVGVFISVSGATAQTSQMSVLPTCNSVTFNGYVTPNGNPTTVWFEWGTSTALGNQTNKQIFNSNSNFSQLVNGLAEDTTYYYRAMATNIEGNAVGQIVSFRTSTCTVPIPLPTVNISADQTNLQYNGSTVVRWNSNNATSCFGSNGSNGWSGNKSFSGSFTTGALTNGTTFSITCSNATGQVNDSVTISVAPKPLNPPGVETRPPTVTTMTAY</sequence>